<protein>
    <submittedName>
        <fullName evidence="1">DUF1150 family protein</fullName>
    </submittedName>
</protein>
<evidence type="ECO:0000313" key="1">
    <source>
        <dbReference type="EMBL" id="GAA3864091.1"/>
    </source>
</evidence>
<dbReference type="Pfam" id="PF06620">
    <property type="entry name" value="DUF1150"/>
    <property type="match status" value="1"/>
</dbReference>
<dbReference type="EMBL" id="BAABDF010000006">
    <property type="protein sequence ID" value="GAA3864091.1"/>
    <property type="molecule type" value="Genomic_DNA"/>
</dbReference>
<dbReference type="Proteomes" id="UP001399917">
    <property type="component" value="Unassembled WGS sequence"/>
</dbReference>
<comment type="caution">
    <text evidence="1">The sequence shown here is derived from an EMBL/GenBank/DDBJ whole genome shotgun (WGS) entry which is preliminary data.</text>
</comment>
<dbReference type="RefSeq" id="WP_344845325.1">
    <property type="nucleotide sequence ID" value="NZ_BAABDF010000006.1"/>
</dbReference>
<dbReference type="InterPro" id="IPR009531">
    <property type="entry name" value="DUF1150"/>
</dbReference>
<keyword evidence="2" id="KW-1185">Reference proteome</keyword>
<proteinExistence type="predicted"/>
<gene>
    <name evidence="1" type="ORF">GCM10022404_13100</name>
</gene>
<reference evidence="2" key="1">
    <citation type="journal article" date="2019" name="Int. J. Syst. Evol. Microbiol.">
        <title>The Global Catalogue of Microorganisms (GCM) 10K type strain sequencing project: providing services to taxonomists for standard genome sequencing and annotation.</title>
        <authorList>
            <consortium name="The Broad Institute Genomics Platform"/>
            <consortium name="The Broad Institute Genome Sequencing Center for Infectious Disease"/>
            <person name="Wu L."/>
            <person name="Ma J."/>
        </authorList>
    </citation>
    <scope>NUCLEOTIDE SEQUENCE [LARGE SCALE GENOMIC DNA]</scope>
    <source>
        <strain evidence="2">JCM 17190</strain>
    </source>
</reference>
<accession>A0ABP7K4A6</accession>
<organism evidence="1 2">
    <name type="scientific">Celeribacter arenosi</name>
    <dbReference type="NCBI Taxonomy" id="792649"/>
    <lineage>
        <taxon>Bacteria</taxon>
        <taxon>Pseudomonadati</taxon>
        <taxon>Pseudomonadota</taxon>
        <taxon>Alphaproteobacteria</taxon>
        <taxon>Rhodobacterales</taxon>
        <taxon>Roseobacteraceae</taxon>
        <taxon>Celeribacter</taxon>
    </lineage>
</organism>
<sequence>MNERFPNLPSQGEKIVYVKAVDVEDLPRDVRDQVEGLTQIFSVHSSDGQQLALVANRKLAFDLAREHDYAPVNVH</sequence>
<name>A0ABP7K4A6_9RHOB</name>
<evidence type="ECO:0000313" key="2">
    <source>
        <dbReference type="Proteomes" id="UP001399917"/>
    </source>
</evidence>